<dbReference type="EMBL" id="BK032725">
    <property type="protein sequence ID" value="DAF57002.1"/>
    <property type="molecule type" value="Genomic_DNA"/>
</dbReference>
<protein>
    <submittedName>
        <fullName evidence="1">Uncharacterized protein</fullName>
    </submittedName>
</protein>
<organism evidence="1">
    <name type="scientific">Myoviridae sp. ctp4Q36</name>
    <dbReference type="NCBI Taxonomy" id="2827708"/>
    <lineage>
        <taxon>Viruses</taxon>
        <taxon>Duplodnaviria</taxon>
        <taxon>Heunggongvirae</taxon>
        <taxon>Uroviricota</taxon>
        <taxon>Caudoviricetes</taxon>
    </lineage>
</organism>
<evidence type="ECO:0000313" key="1">
    <source>
        <dbReference type="EMBL" id="DAF57002.1"/>
    </source>
</evidence>
<name>A0A8S5T2J9_9CAUD</name>
<proteinExistence type="predicted"/>
<reference evidence="1" key="1">
    <citation type="journal article" date="2021" name="Proc. Natl. Acad. Sci. U.S.A.">
        <title>A Catalog of Tens of Thousands of Viruses from Human Metagenomes Reveals Hidden Associations with Chronic Diseases.</title>
        <authorList>
            <person name="Tisza M.J."/>
            <person name="Buck C.B."/>
        </authorList>
    </citation>
    <scope>NUCLEOTIDE SEQUENCE</scope>
    <source>
        <strain evidence="1">Ctp4Q36</strain>
    </source>
</reference>
<sequence>MHRSPPYRLERERELYNTTFHRTSDRWLFFVKSFFMKCYILY</sequence>
<accession>A0A8S5T2J9</accession>